<evidence type="ECO:0000256" key="2">
    <source>
        <dbReference type="ARBA" id="ARBA00008959"/>
    </source>
</evidence>
<evidence type="ECO:0000256" key="5">
    <source>
        <dbReference type="ARBA" id="ARBA00022741"/>
    </source>
</evidence>
<dbReference type="GO" id="GO:0016887">
    <property type="term" value="F:ATP hydrolysis activity"/>
    <property type="evidence" value="ECO:0007669"/>
    <property type="project" value="InterPro"/>
</dbReference>
<proteinExistence type="inferred from homology"/>
<dbReference type="GO" id="GO:0017116">
    <property type="term" value="F:single-stranded DNA helicase activity"/>
    <property type="evidence" value="ECO:0007669"/>
    <property type="project" value="TreeGrafter"/>
</dbReference>
<dbReference type="PANTHER" id="PTHR13779:SF7">
    <property type="entry name" value="ATPASE WRNIP1"/>
    <property type="match status" value="1"/>
</dbReference>
<dbReference type="InterPro" id="IPR008921">
    <property type="entry name" value="DNA_pol3_clamp-load_cplx_C"/>
</dbReference>
<evidence type="ECO:0000256" key="4">
    <source>
        <dbReference type="ARBA" id="ARBA00022705"/>
    </source>
</evidence>
<reference evidence="8" key="1">
    <citation type="submission" date="2022-07" db="EMBL/GenBank/DDBJ databases">
        <title>Alkalimarinus sp. nov., isolated from gut of a Alitta virens.</title>
        <authorList>
            <person name="Yang A.I."/>
            <person name="Shin N.-R."/>
        </authorList>
    </citation>
    <scope>NUCLEOTIDE SEQUENCE</scope>
    <source>
        <strain evidence="8">FA028</strain>
    </source>
</reference>
<comment type="function">
    <text evidence="1">DNA-dependent ATPase that plays important roles in cellular responses to stalled DNA replication processes.</text>
</comment>
<evidence type="ECO:0000259" key="7">
    <source>
        <dbReference type="SMART" id="SM00382"/>
    </source>
</evidence>
<dbReference type="GO" id="GO:0003677">
    <property type="term" value="F:DNA binding"/>
    <property type="evidence" value="ECO:0007669"/>
    <property type="project" value="InterPro"/>
</dbReference>
<dbReference type="InterPro" id="IPR051314">
    <property type="entry name" value="AAA_ATPase_RarA/MGS1/WRNIP1"/>
</dbReference>
<dbReference type="Pfam" id="PF16193">
    <property type="entry name" value="AAA_assoc_2"/>
    <property type="match status" value="1"/>
</dbReference>
<evidence type="ECO:0000256" key="1">
    <source>
        <dbReference type="ARBA" id="ARBA00002393"/>
    </source>
</evidence>
<dbReference type="InterPro" id="IPR021886">
    <property type="entry name" value="MgsA_C"/>
</dbReference>
<dbReference type="GO" id="GO:0006261">
    <property type="term" value="P:DNA-templated DNA replication"/>
    <property type="evidence" value="ECO:0007669"/>
    <property type="project" value="TreeGrafter"/>
</dbReference>
<evidence type="ECO:0000313" key="8">
    <source>
        <dbReference type="EMBL" id="UZW76800.1"/>
    </source>
</evidence>
<evidence type="ECO:0000256" key="6">
    <source>
        <dbReference type="ARBA" id="ARBA00022840"/>
    </source>
</evidence>
<dbReference type="CDD" id="cd18139">
    <property type="entry name" value="HLD_clamp_RarA"/>
    <property type="match status" value="1"/>
</dbReference>
<dbReference type="EMBL" id="CP101527">
    <property type="protein sequence ID" value="UZW76800.1"/>
    <property type="molecule type" value="Genomic_DNA"/>
</dbReference>
<dbReference type="AlphaFoldDB" id="A0A9E8HLI4"/>
<dbReference type="InterPro" id="IPR003959">
    <property type="entry name" value="ATPase_AAA_core"/>
</dbReference>
<evidence type="ECO:0000256" key="3">
    <source>
        <dbReference type="ARBA" id="ARBA00020776"/>
    </source>
</evidence>
<keyword evidence="4" id="KW-0235">DNA replication</keyword>
<dbReference type="Gene3D" id="1.10.8.60">
    <property type="match status" value="1"/>
</dbReference>
<dbReference type="InterPro" id="IPR003593">
    <property type="entry name" value="AAA+_ATPase"/>
</dbReference>
<dbReference type="Proteomes" id="UP001164472">
    <property type="component" value="Chromosome"/>
</dbReference>
<dbReference type="Gene3D" id="1.10.3710.10">
    <property type="entry name" value="DNA polymerase III clamp loader subunits, C-terminal domain"/>
    <property type="match status" value="1"/>
</dbReference>
<dbReference type="SUPFAM" id="SSF48019">
    <property type="entry name" value="post-AAA+ oligomerization domain-like"/>
    <property type="match status" value="1"/>
</dbReference>
<dbReference type="KEGG" id="asem:NNL22_05650"/>
<gene>
    <name evidence="8" type="ORF">NNL22_05650</name>
</gene>
<feature type="domain" description="AAA+ ATPase" evidence="7">
    <location>
        <begin position="30"/>
        <end position="147"/>
    </location>
</feature>
<evidence type="ECO:0000313" key="9">
    <source>
        <dbReference type="Proteomes" id="UP001164472"/>
    </source>
</evidence>
<keyword evidence="9" id="KW-1185">Reference proteome</keyword>
<dbReference type="RefSeq" id="WP_251812260.1">
    <property type="nucleotide sequence ID" value="NZ_CP101527.1"/>
</dbReference>
<protein>
    <recommendedName>
        <fullName evidence="3">Replication-associated recombination protein A</fullName>
    </recommendedName>
</protein>
<name>A0A9E8HLI4_9ALTE</name>
<sequence length="429" mass="47855">MRPRNLDEYIGQDHILGANKPLRVAVEKGVLHSMILWGPPGVGKTSFARLLADCCDAHFESISAVLSGVKDIRAAIDRAKNLRLSDAKDTILFVDEIHRFNKTQQDAFLPFVEDGTVIFVGATTENPSFELNNALLSRARVYTLKKLSEVALTKLIMSALNDERGLAHENICIDQELISLIAKSADGDARKTLNILEIASDLAEVDGESKQITRSVLQEVMQSSLKQFDKGGDIFYEQISALHKSVRGSDPDGALYWYVRMLDGGCDPLYIARRVVRMASEDIGNADPRALQVALNAWDTQTRLGAPEGELTIAQAIIYLAVAAKSNAVYTAFNQCRADIKASPAYDVPEHLRNAPTQLMKDIGYGEEYRYAHDEPNAFAAGENYFPEEMRGTVYYNPVDRGLEVKISDKLRWLREQNRVSDKKRYHSD</sequence>
<dbReference type="Gene3D" id="1.20.272.10">
    <property type="match status" value="1"/>
</dbReference>
<dbReference type="SMART" id="SM00382">
    <property type="entry name" value="AAA"/>
    <property type="match status" value="1"/>
</dbReference>
<accession>A0A9E8HLI4</accession>
<dbReference type="InterPro" id="IPR027417">
    <property type="entry name" value="P-loop_NTPase"/>
</dbReference>
<keyword evidence="5" id="KW-0547">Nucleotide-binding</keyword>
<dbReference type="FunFam" id="1.20.272.10:FF:000001">
    <property type="entry name" value="Putative AAA family ATPase"/>
    <property type="match status" value="1"/>
</dbReference>
<organism evidence="8 9">
    <name type="scientific">Alkalimarinus sediminis</name>
    <dbReference type="NCBI Taxonomy" id="1632866"/>
    <lineage>
        <taxon>Bacteria</taxon>
        <taxon>Pseudomonadati</taxon>
        <taxon>Pseudomonadota</taxon>
        <taxon>Gammaproteobacteria</taxon>
        <taxon>Alteromonadales</taxon>
        <taxon>Alteromonadaceae</taxon>
        <taxon>Alkalimarinus</taxon>
    </lineage>
</organism>
<comment type="similarity">
    <text evidence="2">Belongs to the AAA ATPase family. RarA/MGS1/WRNIP1 subfamily.</text>
</comment>
<dbReference type="SUPFAM" id="SSF52540">
    <property type="entry name" value="P-loop containing nucleoside triphosphate hydrolases"/>
    <property type="match status" value="1"/>
</dbReference>
<dbReference type="GO" id="GO:0000731">
    <property type="term" value="P:DNA synthesis involved in DNA repair"/>
    <property type="evidence" value="ECO:0007669"/>
    <property type="project" value="TreeGrafter"/>
</dbReference>
<dbReference type="Gene3D" id="3.40.50.300">
    <property type="entry name" value="P-loop containing nucleotide triphosphate hydrolases"/>
    <property type="match status" value="1"/>
</dbReference>
<dbReference type="Pfam" id="PF00004">
    <property type="entry name" value="AAA"/>
    <property type="match status" value="1"/>
</dbReference>
<dbReference type="PANTHER" id="PTHR13779">
    <property type="entry name" value="WERNER HELICASE-INTERACTING PROTEIN 1 FAMILY MEMBER"/>
    <property type="match status" value="1"/>
</dbReference>
<dbReference type="Pfam" id="PF12002">
    <property type="entry name" value="MgsA_C"/>
    <property type="match status" value="1"/>
</dbReference>
<keyword evidence="6" id="KW-0067">ATP-binding</keyword>
<dbReference type="FunFam" id="3.40.50.300:FF:000137">
    <property type="entry name" value="Replication-associated recombination protein A"/>
    <property type="match status" value="1"/>
</dbReference>
<dbReference type="GO" id="GO:0008047">
    <property type="term" value="F:enzyme activator activity"/>
    <property type="evidence" value="ECO:0007669"/>
    <property type="project" value="TreeGrafter"/>
</dbReference>
<dbReference type="InterPro" id="IPR032423">
    <property type="entry name" value="AAA_assoc_2"/>
</dbReference>
<dbReference type="PRINTS" id="PR00830">
    <property type="entry name" value="ENDOLAPTASE"/>
</dbReference>
<dbReference type="FunFam" id="1.10.3710.10:FF:000001">
    <property type="entry name" value="Replication-associated recombination protein A"/>
    <property type="match status" value="1"/>
</dbReference>
<dbReference type="CDD" id="cd00009">
    <property type="entry name" value="AAA"/>
    <property type="match status" value="1"/>
</dbReference>
<dbReference type="GO" id="GO:0005524">
    <property type="term" value="F:ATP binding"/>
    <property type="evidence" value="ECO:0007669"/>
    <property type="project" value="UniProtKB-KW"/>
</dbReference>